<evidence type="ECO:0000256" key="1">
    <source>
        <dbReference type="ARBA" id="ARBA00023125"/>
    </source>
</evidence>
<dbReference type="CDD" id="cd04496">
    <property type="entry name" value="SSB_OBF"/>
    <property type="match status" value="1"/>
</dbReference>
<dbReference type="RefSeq" id="WP_343873251.1">
    <property type="nucleotide sequence ID" value="NZ_BAAAIX010000015.1"/>
</dbReference>
<dbReference type="PANTHER" id="PTHR10302:SF27">
    <property type="entry name" value="SINGLE-STRANDED DNA-BINDING PROTEIN"/>
    <property type="match status" value="1"/>
</dbReference>
<name>A0ABW4RXT4_9ACTN</name>
<organism evidence="5 6">
    <name type="scientific">Luteococcus peritonei</name>
    <dbReference type="NCBI Taxonomy" id="88874"/>
    <lineage>
        <taxon>Bacteria</taxon>
        <taxon>Bacillati</taxon>
        <taxon>Actinomycetota</taxon>
        <taxon>Actinomycetes</taxon>
        <taxon>Propionibacteriales</taxon>
        <taxon>Propionibacteriaceae</taxon>
        <taxon>Luteococcus</taxon>
    </lineage>
</organism>
<dbReference type="PANTHER" id="PTHR10302">
    <property type="entry name" value="SINGLE-STRANDED DNA-BINDING PROTEIN"/>
    <property type="match status" value="1"/>
</dbReference>
<evidence type="ECO:0000256" key="2">
    <source>
        <dbReference type="PIRNR" id="PIRNR002070"/>
    </source>
</evidence>
<dbReference type="Proteomes" id="UP001597326">
    <property type="component" value="Unassembled WGS sequence"/>
</dbReference>
<evidence type="ECO:0000313" key="5">
    <source>
        <dbReference type="EMBL" id="MFD1890238.1"/>
    </source>
</evidence>
<dbReference type="InterPro" id="IPR000424">
    <property type="entry name" value="Primosome_PriB/ssb"/>
</dbReference>
<sequence length="155" mass="17049">MQDALISLSGNVGTDVEFSQGEGWMLARFRLACTPRRLRQGAWVDQETTWISVNCWGRMAENAKVSLAKGDPVLVVGKLRTSAWNDAEGVRHERLVVEAGSLGHDLARGRSEFTRNERRVVMEQGERIDSVTGEVCEPEESAPTPPPAEETLTAA</sequence>
<accession>A0ABW4RXT4</accession>
<feature type="region of interest" description="Disordered" evidence="4">
    <location>
        <begin position="128"/>
        <end position="155"/>
    </location>
</feature>
<evidence type="ECO:0000256" key="3">
    <source>
        <dbReference type="RuleBase" id="RU000524"/>
    </source>
</evidence>
<evidence type="ECO:0000256" key="4">
    <source>
        <dbReference type="SAM" id="MobiDB-lite"/>
    </source>
</evidence>
<dbReference type="SUPFAM" id="SSF50249">
    <property type="entry name" value="Nucleic acid-binding proteins"/>
    <property type="match status" value="1"/>
</dbReference>
<dbReference type="Gene3D" id="2.40.50.140">
    <property type="entry name" value="Nucleic acid-binding proteins"/>
    <property type="match status" value="1"/>
</dbReference>
<protein>
    <recommendedName>
        <fullName evidence="2 3">Single-stranded DNA-binding protein</fullName>
    </recommendedName>
</protein>
<dbReference type="Pfam" id="PF00436">
    <property type="entry name" value="SSB"/>
    <property type="match status" value="1"/>
</dbReference>
<gene>
    <name evidence="5" type="ORF">ACFSCS_08595</name>
</gene>
<dbReference type="PIRSF" id="PIRSF002070">
    <property type="entry name" value="SSB"/>
    <property type="match status" value="1"/>
</dbReference>
<dbReference type="GO" id="GO:0003677">
    <property type="term" value="F:DNA binding"/>
    <property type="evidence" value="ECO:0007669"/>
    <property type="project" value="UniProtKB-KW"/>
</dbReference>
<proteinExistence type="predicted"/>
<evidence type="ECO:0000313" key="6">
    <source>
        <dbReference type="Proteomes" id="UP001597326"/>
    </source>
</evidence>
<dbReference type="InterPro" id="IPR011344">
    <property type="entry name" value="ssDNA-bd"/>
</dbReference>
<reference evidence="6" key="1">
    <citation type="journal article" date="2019" name="Int. J. Syst. Evol. Microbiol.">
        <title>The Global Catalogue of Microorganisms (GCM) 10K type strain sequencing project: providing services to taxonomists for standard genome sequencing and annotation.</title>
        <authorList>
            <consortium name="The Broad Institute Genomics Platform"/>
            <consortium name="The Broad Institute Genome Sequencing Center for Infectious Disease"/>
            <person name="Wu L."/>
            <person name="Ma J."/>
        </authorList>
    </citation>
    <scope>NUCLEOTIDE SEQUENCE [LARGE SCALE GENOMIC DNA]</scope>
    <source>
        <strain evidence="6">CAIM 431</strain>
    </source>
</reference>
<dbReference type="EMBL" id="JBHUFZ010000018">
    <property type="protein sequence ID" value="MFD1890238.1"/>
    <property type="molecule type" value="Genomic_DNA"/>
</dbReference>
<keyword evidence="6" id="KW-1185">Reference proteome</keyword>
<dbReference type="NCBIfam" id="TIGR00621">
    <property type="entry name" value="ssb"/>
    <property type="match status" value="1"/>
</dbReference>
<dbReference type="PROSITE" id="PS50935">
    <property type="entry name" value="SSB"/>
    <property type="match status" value="1"/>
</dbReference>
<keyword evidence="1 2" id="KW-0238">DNA-binding</keyword>
<comment type="caution">
    <text evidence="5">The sequence shown here is derived from an EMBL/GenBank/DDBJ whole genome shotgun (WGS) entry which is preliminary data.</text>
</comment>
<dbReference type="InterPro" id="IPR012340">
    <property type="entry name" value="NA-bd_OB-fold"/>
</dbReference>